<evidence type="ECO:0000256" key="1">
    <source>
        <dbReference type="SAM" id="SignalP"/>
    </source>
</evidence>
<organism evidence="3 4">
    <name type="scientific">Shinella yambaruensis</name>
    <dbReference type="NCBI Taxonomy" id="415996"/>
    <lineage>
        <taxon>Bacteria</taxon>
        <taxon>Pseudomonadati</taxon>
        <taxon>Pseudomonadota</taxon>
        <taxon>Alphaproteobacteria</taxon>
        <taxon>Hyphomicrobiales</taxon>
        <taxon>Rhizobiaceae</taxon>
        <taxon>Shinella</taxon>
    </lineage>
</organism>
<keyword evidence="3" id="KW-0449">Lipoprotein</keyword>
<gene>
    <name evidence="3" type="ORF">GCM10007923_35710</name>
</gene>
<dbReference type="InterPro" id="IPR027372">
    <property type="entry name" value="Phytase-like_dom"/>
</dbReference>
<feature type="signal peptide" evidence="1">
    <location>
        <begin position="1"/>
        <end position="25"/>
    </location>
</feature>
<dbReference type="SUPFAM" id="SSF50956">
    <property type="entry name" value="Thermostable phytase (3-phytase)"/>
    <property type="match status" value="1"/>
</dbReference>
<evidence type="ECO:0000259" key="2">
    <source>
        <dbReference type="Pfam" id="PF13449"/>
    </source>
</evidence>
<reference evidence="4" key="1">
    <citation type="journal article" date="2019" name="Int. J. Syst. Evol. Microbiol.">
        <title>The Global Catalogue of Microorganisms (GCM) 10K type strain sequencing project: providing services to taxonomists for standard genome sequencing and annotation.</title>
        <authorList>
            <consortium name="The Broad Institute Genomics Platform"/>
            <consortium name="The Broad Institute Genome Sequencing Center for Infectious Disease"/>
            <person name="Wu L."/>
            <person name="Ma J."/>
        </authorList>
    </citation>
    <scope>NUCLEOTIDE SEQUENCE [LARGE SCALE GENOMIC DNA]</scope>
    <source>
        <strain evidence="4">NBRC 102122</strain>
    </source>
</reference>
<protein>
    <submittedName>
        <fullName evidence="3">Lipoprotein</fullName>
    </submittedName>
</protein>
<evidence type="ECO:0000313" key="4">
    <source>
        <dbReference type="Proteomes" id="UP001156702"/>
    </source>
</evidence>
<dbReference type="Proteomes" id="UP001156702">
    <property type="component" value="Unassembled WGS sequence"/>
</dbReference>
<accession>A0ABQ5ZNU3</accession>
<keyword evidence="1" id="KW-0732">Signal</keyword>
<evidence type="ECO:0000313" key="3">
    <source>
        <dbReference type="EMBL" id="GLR52357.1"/>
    </source>
</evidence>
<dbReference type="Pfam" id="PF13449">
    <property type="entry name" value="Phytase-like"/>
    <property type="match status" value="1"/>
</dbReference>
<dbReference type="EMBL" id="BSOP01000030">
    <property type="protein sequence ID" value="GLR52357.1"/>
    <property type="molecule type" value="Genomic_DNA"/>
</dbReference>
<feature type="domain" description="Phytase-like" evidence="2">
    <location>
        <begin position="50"/>
        <end position="285"/>
    </location>
</feature>
<feature type="chain" id="PRO_5045750749" evidence="1">
    <location>
        <begin position="26"/>
        <end position="312"/>
    </location>
</feature>
<proteinExistence type="predicted"/>
<dbReference type="RefSeq" id="WP_244768785.1">
    <property type="nucleotide sequence ID" value="NZ_BSOP01000030.1"/>
</dbReference>
<keyword evidence="4" id="KW-1185">Reference proteome</keyword>
<name>A0ABQ5ZNU3_9HYPH</name>
<comment type="caution">
    <text evidence="3">The sequence shown here is derived from an EMBL/GenBank/DDBJ whole genome shotgun (WGS) entry which is preliminary data.</text>
</comment>
<sequence>MMIEKMLKVLLLCGSAFVPASVAFAQPASFALTVLDGRTAAATGPDGRNISELSGLAWDADDKLLYAVSDDGVLHHFRVEIEGGRIAGMEPVFSVRLATGTTPAFVNAEGLAVVNGDNGTPSDGELLIAFEDGPAIHRFKPDGTAIAAVPLPDALSDAARYNEPNSRLEAVAATQDHGIVTAPEEAMQGQPGDAHTIYGLDGGRWTFATFQPKRSNLKAIETMPGGQLLVLERTRESKGGPTAGRLRIVDPEGCTGETCTAIDLDAGSNTLLNDNFEGLARISDTLYLAVTDKTKKETPATQFVLFSLTGPQ</sequence>